<proteinExistence type="predicted"/>
<gene>
    <name evidence="1" type="ORF">Sradi_3298800</name>
</gene>
<protein>
    <submittedName>
        <fullName evidence="1">Uncharacterized protein</fullName>
    </submittedName>
</protein>
<reference evidence="1" key="1">
    <citation type="submission" date="2020-06" db="EMBL/GenBank/DDBJ databases">
        <authorList>
            <person name="Li T."/>
            <person name="Hu X."/>
            <person name="Zhang T."/>
            <person name="Song X."/>
            <person name="Zhang H."/>
            <person name="Dai N."/>
            <person name="Sheng W."/>
            <person name="Hou X."/>
            <person name="Wei L."/>
        </authorList>
    </citation>
    <scope>NUCLEOTIDE SEQUENCE</scope>
    <source>
        <strain evidence="1">G02</strain>
        <tissue evidence="1">Leaf</tissue>
    </source>
</reference>
<comment type="caution">
    <text evidence="1">The sequence shown here is derived from an EMBL/GenBank/DDBJ whole genome shotgun (WGS) entry which is preliminary data.</text>
</comment>
<reference evidence="1" key="2">
    <citation type="journal article" date="2024" name="Plant">
        <title>Genomic evolution and insights into agronomic trait innovations of Sesamum species.</title>
        <authorList>
            <person name="Miao H."/>
            <person name="Wang L."/>
            <person name="Qu L."/>
            <person name="Liu H."/>
            <person name="Sun Y."/>
            <person name="Le M."/>
            <person name="Wang Q."/>
            <person name="Wei S."/>
            <person name="Zheng Y."/>
            <person name="Lin W."/>
            <person name="Duan Y."/>
            <person name="Cao H."/>
            <person name="Xiong S."/>
            <person name="Wang X."/>
            <person name="Wei L."/>
            <person name="Li C."/>
            <person name="Ma Q."/>
            <person name="Ju M."/>
            <person name="Zhao R."/>
            <person name="Li G."/>
            <person name="Mu C."/>
            <person name="Tian Q."/>
            <person name="Mei H."/>
            <person name="Zhang T."/>
            <person name="Gao T."/>
            <person name="Zhang H."/>
        </authorList>
    </citation>
    <scope>NUCLEOTIDE SEQUENCE</scope>
    <source>
        <strain evidence="1">G02</strain>
    </source>
</reference>
<dbReference type="PANTHER" id="PTHR33240">
    <property type="entry name" value="OS08G0508500 PROTEIN"/>
    <property type="match status" value="1"/>
</dbReference>
<organism evidence="1">
    <name type="scientific">Sesamum radiatum</name>
    <name type="common">Black benniseed</name>
    <dbReference type="NCBI Taxonomy" id="300843"/>
    <lineage>
        <taxon>Eukaryota</taxon>
        <taxon>Viridiplantae</taxon>
        <taxon>Streptophyta</taxon>
        <taxon>Embryophyta</taxon>
        <taxon>Tracheophyta</taxon>
        <taxon>Spermatophyta</taxon>
        <taxon>Magnoliopsida</taxon>
        <taxon>eudicotyledons</taxon>
        <taxon>Gunneridae</taxon>
        <taxon>Pentapetalae</taxon>
        <taxon>asterids</taxon>
        <taxon>lamiids</taxon>
        <taxon>Lamiales</taxon>
        <taxon>Pedaliaceae</taxon>
        <taxon>Sesamum</taxon>
    </lineage>
</organism>
<accession>A0AAW2R1P2</accession>
<dbReference type="EMBL" id="JACGWJ010000014">
    <property type="protein sequence ID" value="KAL0373831.1"/>
    <property type="molecule type" value="Genomic_DNA"/>
</dbReference>
<dbReference type="PANTHER" id="PTHR33240:SF8">
    <property type="entry name" value="OS03G0439900 PROTEIN"/>
    <property type="match status" value="1"/>
</dbReference>
<sequence>MDTLLYGFVGEVVHPLGQILFPLSLGVEPARKTKMVHFLVVDMPSTYNVILGRPALNSFQAAVTTYHMKLKFPARARIGEVIGDQYVPENAMSSQ</sequence>
<dbReference type="AlphaFoldDB" id="A0AAW2R1P2"/>
<name>A0AAW2R1P2_SESRA</name>
<evidence type="ECO:0000313" key="1">
    <source>
        <dbReference type="EMBL" id="KAL0373831.1"/>
    </source>
</evidence>